<feature type="transmembrane region" description="Helical" evidence="1">
    <location>
        <begin position="142"/>
        <end position="159"/>
    </location>
</feature>
<feature type="transmembrane region" description="Helical" evidence="1">
    <location>
        <begin position="309"/>
        <end position="326"/>
    </location>
</feature>
<dbReference type="EMBL" id="JACHOC010000001">
    <property type="protein sequence ID" value="MBB4620214.1"/>
    <property type="molecule type" value="Genomic_DNA"/>
</dbReference>
<feature type="transmembrane region" description="Helical" evidence="1">
    <location>
        <begin position="277"/>
        <end position="297"/>
    </location>
</feature>
<organism evidence="2 3">
    <name type="scientific">Parabacteroides faecis</name>
    <dbReference type="NCBI Taxonomy" id="1217282"/>
    <lineage>
        <taxon>Bacteria</taxon>
        <taxon>Pseudomonadati</taxon>
        <taxon>Bacteroidota</taxon>
        <taxon>Bacteroidia</taxon>
        <taxon>Bacteroidales</taxon>
        <taxon>Tannerellaceae</taxon>
        <taxon>Parabacteroides</taxon>
    </lineage>
</organism>
<feature type="transmembrane region" description="Helical" evidence="1">
    <location>
        <begin position="109"/>
        <end position="130"/>
    </location>
</feature>
<accession>A0ABR6KFD8</accession>
<dbReference type="PANTHER" id="PTHR36840">
    <property type="entry name" value="BLL5714 PROTEIN"/>
    <property type="match status" value="1"/>
</dbReference>
<proteinExistence type="predicted"/>
<gene>
    <name evidence="2" type="ORF">GGQ57_000088</name>
</gene>
<feature type="transmembrane region" description="Helical" evidence="1">
    <location>
        <begin position="165"/>
        <end position="189"/>
    </location>
</feature>
<feature type="transmembrane region" description="Helical" evidence="1">
    <location>
        <begin position="210"/>
        <end position="230"/>
    </location>
</feature>
<keyword evidence="1" id="KW-1133">Transmembrane helix</keyword>
<dbReference type="Pfam" id="PF06772">
    <property type="entry name" value="LtrA"/>
    <property type="match status" value="1"/>
</dbReference>
<evidence type="ECO:0000313" key="2">
    <source>
        <dbReference type="EMBL" id="MBB4620214.1"/>
    </source>
</evidence>
<keyword evidence="1" id="KW-0812">Transmembrane</keyword>
<feature type="transmembrane region" description="Helical" evidence="1">
    <location>
        <begin position="236"/>
        <end position="256"/>
    </location>
</feature>
<dbReference type="PANTHER" id="PTHR36840:SF1">
    <property type="entry name" value="BLL5714 PROTEIN"/>
    <property type="match status" value="1"/>
</dbReference>
<keyword evidence="1" id="KW-0472">Membrane</keyword>
<reference evidence="2 3" key="1">
    <citation type="submission" date="2020-08" db="EMBL/GenBank/DDBJ databases">
        <title>Genomic Encyclopedia of Type Strains, Phase IV (KMG-IV): sequencing the most valuable type-strain genomes for metagenomic binning, comparative biology and taxonomic classification.</title>
        <authorList>
            <person name="Goeker M."/>
        </authorList>
    </citation>
    <scope>NUCLEOTIDE SEQUENCE [LARGE SCALE GENOMIC DNA]</scope>
    <source>
        <strain evidence="2 3">DSM 102983</strain>
    </source>
</reference>
<evidence type="ECO:0000256" key="1">
    <source>
        <dbReference type="SAM" id="Phobius"/>
    </source>
</evidence>
<protein>
    <submittedName>
        <fullName evidence="2">Low temperature requirement protein LtrA</fullName>
    </submittedName>
</protein>
<dbReference type="RefSeq" id="WP_183668237.1">
    <property type="nucleotide sequence ID" value="NZ_BMPB01000006.1"/>
</dbReference>
<feature type="transmembrane region" description="Helical" evidence="1">
    <location>
        <begin position="21"/>
        <end position="42"/>
    </location>
</feature>
<comment type="caution">
    <text evidence="2">The sequence shown here is derived from an EMBL/GenBank/DDBJ whole genome shotgun (WGS) entry which is preliminary data.</text>
</comment>
<name>A0ABR6KFD8_9BACT</name>
<sequence length="393" mass="44494">MSHSSHHLLRSREQERASVSYSELLFDLIYVFAVTQLSHYLLHHLDWQGYVQEIILWFAVWLAWQHTTWVTNWFDPETRSIRILLFILMLVGLIMASAIPEAYTSRGLIFAACYVAIQLGRTIVIVFLLDKKHHLSPNFKRILGWFCISAVFWITGAFSEGDTRILLWLVAVLCDYISPMFGFYLPGLGRSISSKEWTIEGQHLAERSQLFVIIAFGETIMMTGASLSDFEIWDSTIIYAAIISFTNSLAMWWIYFDVSSEAGSRKIKKISNPGLLGLKYHSIHVVLVGALIICAVGDELVVNHPLGEMTTGGIFAMVGGPIIYLMSNAIYKWITCQLIAWSHVIAILTLALIIPFARFFNPLQLNGLTALIFIAVVIYETVRQAGRYFPAKS</sequence>
<keyword evidence="3" id="KW-1185">Reference proteome</keyword>
<dbReference type="Proteomes" id="UP000533637">
    <property type="component" value="Unassembled WGS sequence"/>
</dbReference>
<evidence type="ECO:0000313" key="3">
    <source>
        <dbReference type="Proteomes" id="UP000533637"/>
    </source>
</evidence>
<feature type="transmembrane region" description="Helical" evidence="1">
    <location>
        <begin position="54"/>
        <end position="71"/>
    </location>
</feature>
<feature type="transmembrane region" description="Helical" evidence="1">
    <location>
        <begin position="363"/>
        <end position="382"/>
    </location>
</feature>
<dbReference type="InterPro" id="IPR010640">
    <property type="entry name" value="Low_temperature_requirement_A"/>
</dbReference>
<feature type="transmembrane region" description="Helical" evidence="1">
    <location>
        <begin position="338"/>
        <end position="357"/>
    </location>
</feature>
<feature type="transmembrane region" description="Helical" evidence="1">
    <location>
        <begin position="83"/>
        <end position="103"/>
    </location>
</feature>